<reference evidence="1" key="2">
    <citation type="submission" date="2021-02" db="EMBL/GenBank/DDBJ databases">
        <authorList>
            <person name="Kimball J.A."/>
            <person name="Haas M.W."/>
            <person name="Macchietto M."/>
            <person name="Kono T."/>
            <person name="Duquette J."/>
            <person name="Shao M."/>
        </authorList>
    </citation>
    <scope>NUCLEOTIDE SEQUENCE</scope>
    <source>
        <tissue evidence="1">Fresh leaf tissue</tissue>
    </source>
</reference>
<dbReference type="Proteomes" id="UP000729402">
    <property type="component" value="Unassembled WGS sequence"/>
</dbReference>
<dbReference type="AlphaFoldDB" id="A0A8J5VWT3"/>
<proteinExistence type="predicted"/>
<organism evidence="1 2">
    <name type="scientific">Zizania palustris</name>
    <name type="common">Northern wild rice</name>
    <dbReference type="NCBI Taxonomy" id="103762"/>
    <lineage>
        <taxon>Eukaryota</taxon>
        <taxon>Viridiplantae</taxon>
        <taxon>Streptophyta</taxon>
        <taxon>Embryophyta</taxon>
        <taxon>Tracheophyta</taxon>
        <taxon>Spermatophyta</taxon>
        <taxon>Magnoliopsida</taxon>
        <taxon>Liliopsida</taxon>
        <taxon>Poales</taxon>
        <taxon>Poaceae</taxon>
        <taxon>BOP clade</taxon>
        <taxon>Oryzoideae</taxon>
        <taxon>Oryzeae</taxon>
        <taxon>Zizaniinae</taxon>
        <taxon>Zizania</taxon>
    </lineage>
</organism>
<protein>
    <submittedName>
        <fullName evidence="1">Uncharacterized protein</fullName>
    </submittedName>
</protein>
<evidence type="ECO:0000313" key="2">
    <source>
        <dbReference type="Proteomes" id="UP000729402"/>
    </source>
</evidence>
<name>A0A8J5VWT3_ZIZPA</name>
<gene>
    <name evidence="1" type="ORF">GUJ93_ZPchr0002g25140</name>
</gene>
<sequence>MGREVEQKDDDGDPHLLAAMSPLSRTLFIFKAASIPFDMKSSIPIGKPSKRTGPAPWRTCHPRWMWPPRHAGSDHPMPRGRARGVCDARSGELDGLGYGPNGAYVHAAPGTSTVSCTPHAAAVRTAPGAYRCFVPPVDTARREGRGRGRGAGEVLEGG</sequence>
<evidence type="ECO:0000313" key="1">
    <source>
        <dbReference type="EMBL" id="KAG8060664.1"/>
    </source>
</evidence>
<comment type="caution">
    <text evidence="1">The sequence shown here is derived from an EMBL/GenBank/DDBJ whole genome shotgun (WGS) entry which is preliminary data.</text>
</comment>
<dbReference type="EMBL" id="JAAALK010000287">
    <property type="protein sequence ID" value="KAG8060664.1"/>
    <property type="molecule type" value="Genomic_DNA"/>
</dbReference>
<keyword evidence="2" id="KW-1185">Reference proteome</keyword>
<accession>A0A8J5VWT3</accession>
<reference evidence="1" key="1">
    <citation type="journal article" date="2021" name="bioRxiv">
        <title>Whole Genome Assembly and Annotation of Northern Wild Rice, Zizania palustris L., Supports a Whole Genome Duplication in the Zizania Genus.</title>
        <authorList>
            <person name="Haas M."/>
            <person name="Kono T."/>
            <person name="Macchietto M."/>
            <person name="Millas R."/>
            <person name="McGilp L."/>
            <person name="Shao M."/>
            <person name="Duquette J."/>
            <person name="Hirsch C.N."/>
            <person name="Kimball J."/>
        </authorList>
    </citation>
    <scope>NUCLEOTIDE SEQUENCE</scope>
    <source>
        <tissue evidence="1">Fresh leaf tissue</tissue>
    </source>
</reference>